<dbReference type="SMART" id="SM00165">
    <property type="entry name" value="UBA"/>
    <property type="match status" value="1"/>
</dbReference>
<dbReference type="Gene3D" id="1.10.8.10">
    <property type="entry name" value="DNA helicase RuvA subunit, C-terminal domain"/>
    <property type="match status" value="1"/>
</dbReference>
<evidence type="ECO:0000256" key="1">
    <source>
        <dbReference type="SAM" id="MobiDB-lite"/>
    </source>
</evidence>
<dbReference type="Proteomes" id="UP001470230">
    <property type="component" value="Unassembled WGS sequence"/>
</dbReference>
<sequence length="259" mass="29266">MQENLLFRTFDGQEIELPVNPAQTIDDLIVTIQNTLNDEKYANICLIFKGKRLDPSETVSTIGHVEEGEFIIIKTVKAKAKPNTQQTSLPEEENKKPVFAESPEPISQNQYSGPSSQPVHRRPKRGLPLRTEILVPKSDPPDFDEKVQALVELGDGRFTRENVEKALRVSFFNPDRASTYLFSGNIPDSPEPKVNTPPKKPNDQDNSNNDSKFDQLPDEQKELIMILVDETGKDFPLVLQVGFACDFNENNMRDILSQE</sequence>
<evidence type="ECO:0000259" key="2">
    <source>
        <dbReference type="PROSITE" id="PS50030"/>
    </source>
</evidence>
<evidence type="ECO:0000313" key="5">
    <source>
        <dbReference type="Proteomes" id="UP001470230"/>
    </source>
</evidence>
<dbReference type="InterPro" id="IPR022617">
    <property type="entry name" value="Rad60/SUMO-like_dom"/>
</dbReference>
<feature type="region of interest" description="Disordered" evidence="1">
    <location>
        <begin position="81"/>
        <end position="127"/>
    </location>
</feature>
<evidence type="ECO:0000313" key="4">
    <source>
        <dbReference type="EMBL" id="KAK8852763.1"/>
    </source>
</evidence>
<dbReference type="EMBL" id="JAPFFF010000023">
    <property type="protein sequence ID" value="KAK8852763.1"/>
    <property type="molecule type" value="Genomic_DNA"/>
</dbReference>
<reference evidence="4 5" key="1">
    <citation type="submission" date="2024-04" db="EMBL/GenBank/DDBJ databases">
        <title>Tritrichomonas musculus Genome.</title>
        <authorList>
            <person name="Alves-Ferreira E."/>
            <person name="Grigg M."/>
            <person name="Lorenzi H."/>
            <person name="Galac M."/>
        </authorList>
    </citation>
    <scope>NUCLEOTIDE SEQUENCE [LARGE SCALE GENOMIC DNA]</scope>
    <source>
        <strain evidence="4 5">EAF2021</strain>
    </source>
</reference>
<comment type="caution">
    <text evidence="4">The sequence shown here is derived from an EMBL/GenBank/DDBJ whole genome shotgun (WGS) entry which is preliminary data.</text>
</comment>
<feature type="region of interest" description="Disordered" evidence="1">
    <location>
        <begin position="182"/>
        <end position="215"/>
    </location>
</feature>
<feature type="compositionally biased region" description="Polar residues" evidence="1">
    <location>
        <begin position="105"/>
        <end position="118"/>
    </location>
</feature>
<dbReference type="PROSITE" id="PS50053">
    <property type="entry name" value="UBIQUITIN_2"/>
    <property type="match status" value="1"/>
</dbReference>
<dbReference type="PROSITE" id="PS50030">
    <property type="entry name" value="UBA"/>
    <property type="match status" value="1"/>
</dbReference>
<name>A0ABR2HUQ1_9EUKA</name>
<dbReference type="InterPro" id="IPR009060">
    <property type="entry name" value="UBA-like_sf"/>
</dbReference>
<protein>
    <submittedName>
        <fullName evidence="4">UV excision repair protein rad23</fullName>
    </submittedName>
</protein>
<organism evidence="4 5">
    <name type="scientific">Tritrichomonas musculus</name>
    <dbReference type="NCBI Taxonomy" id="1915356"/>
    <lineage>
        <taxon>Eukaryota</taxon>
        <taxon>Metamonada</taxon>
        <taxon>Parabasalia</taxon>
        <taxon>Tritrichomonadida</taxon>
        <taxon>Tritrichomonadidae</taxon>
        <taxon>Tritrichomonas</taxon>
    </lineage>
</organism>
<dbReference type="PANTHER" id="PTHR10621">
    <property type="entry name" value="UV EXCISION REPAIR PROTEIN RAD23"/>
    <property type="match status" value="1"/>
</dbReference>
<dbReference type="Pfam" id="PF11976">
    <property type="entry name" value="Rad60-SLD"/>
    <property type="match status" value="1"/>
</dbReference>
<feature type="domain" description="Ubiquitin-like" evidence="3">
    <location>
        <begin position="3"/>
        <end position="63"/>
    </location>
</feature>
<dbReference type="PANTHER" id="PTHR10621:SF0">
    <property type="entry name" value="UV EXCISION REPAIR PROTEIN RAD23"/>
    <property type="match status" value="1"/>
</dbReference>
<dbReference type="SUPFAM" id="SSF46934">
    <property type="entry name" value="UBA-like"/>
    <property type="match status" value="1"/>
</dbReference>
<accession>A0ABR2HUQ1</accession>
<dbReference type="Pfam" id="PF00627">
    <property type="entry name" value="UBA"/>
    <property type="match status" value="1"/>
</dbReference>
<dbReference type="InterPro" id="IPR015940">
    <property type="entry name" value="UBA"/>
</dbReference>
<evidence type="ECO:0000259" key="3">
    <source>
        <dbReference type="PROSITE" id="PS50053"/>
    </source>
</evidence>
<dbReference type="SUPFAM" id="SSF54236">
    <property type="entry name" value="Ubiquitin-like"/>
    <property type="match status" value="1"/>
</dbReference>
<dbReference type="InterPro" id="IPR029071">
    <property type="entry name" value="Ubiquitin-like_domsf"/>
</dbReference>
<dbReference type="InterPro" id="IPR000626">
    <property type="entry name" value="Ubiquitin-like_dom"/>
</dbReference>
<dbReference type="Gene3D" id="3.10.20.90">
    <property type="entry name" value="Phosphatidylinositol 3-kinase Catalytic Subunit, Chain A, domain 1"/>
    <property type="match status" value="1"/>
</dbReference>
<gene>
    <name evidence="4" type="ORF">M9Y10_017753</name>
</gene>
<feature type="domain" description="UBA" evidence="2">
    <location>
        <begin position="142"/>
        <end position="184"/>
    </location>
</feature>
<keyword evidence="5" id="KW-1185">Reference proteome</keyword>
<proteinExistence type="predicted"/>